<dbReference type="GO" id="GO:0005384">
    <property type="term" value="F:manganese ion transmembrane transporter activity"/>
    <property type="evidence" value="ECO:0007669"/>
    <property type="project" value="InterPro"/>
</dbReference>
<dbReference type="GO" id="GO:0012505">
    <property type="term" value="C:endomembrane system"/>
    <property type="evidence" value="ECO:0007669"/>
    <property type="project" value="UniProtKB-SubCell"/>
</dbReference>
<name>A0A2H0TXI2_9BACT</name>
<organism evidence="6 7">
    <name type="scientific">Candidatus Magasanikbacteria bacterium CG10_big_fil_rev_8_21_14_0_10_36_16</name>
    <dbReference type="NCBI Taxonomy" id="1974645"/>
    <lineage>
        <taxon>Bacteria</taxon>
        <taxon>Candidatus Magasanikiibacteriota</taxon>
    </lineage>
</organism>
<dbReference type="Pfam" id="PF01988">
    <property type="entry name" value="VIT1"/>
    <property type="match status" value="1"/>
</dbReference>
<dbReference type="Proteomes" id="UP000230852">
    <property type="component" value="Unassembled WGS sequence"/>
</dbReference>
<evidence type="ECO:0000313" key="7">
    <source>
        <dbReference type="Proteomes" id="UP000230852"/>
    </source>
</evidence>
<accession>A0A2H0TXI2</accession>
<dbReference type="EMBL" id="PFBU01000084">
    <property type="protein sequence ID" value="PIR77927.1"/>
    <property type="molecule type" value="Genomic_DNA"/>
</dbReference>
<dbReference type="InterPro" id="IPR008217">
    <property type="entry name" value="Ccc1_fam"/>
</dbReference>
<protein>
    <recommendedName>
        <fullName evidence="8">Iron transporter</fullName>
    </recommendedName>
</protein>
<evidence type="ECO:0000256" key="2">
    <source>
        <dbReference type="ARBA" id="ARBA00022692"/>
    </source>
</evidence>
<evidence type="ECO:0000256" key="1">
    <source>
        <dbReference type="ARBA" id="ARBA00004127"/>
    </source>
</evidence>
<keyword evidence="3 5" id="KW-1133">Transmembrane helix</keyword>
<evidence type="ECO:0000256" key="5">
    <source>
        <dbReference type="SAM" id="Phobius"/>
    </source>
</evidence>
<comment type="caution">
    <text evidence="6">The sequence shown here is derived from an EMBL/GenBank/DDBJ whole genome shotgun (WGS) entry which is preliminary data.</text>
</comment>
<keyword evidence="2 5" id="KW-0812">Transmembrane</keyword>
<dbReference type="PANTHER" id="PTHR31851">
    <property type="entry name" value="FE(2+)/MN(2+) TRANSPORTER PCL1"/>
    <property type="match status" value="1"/>
</dbReference>
<feature type="transmembrane region" description="Helical" evidence="5">
    <location>
        <begin position="212"/>
        <end position="234"/>
    </location>
</feature>
<evidence type="ECO:0000256" key="3">
    <source>
        <dbReference type="ARBA" id="ARBA00022989"/>
    </source>
</evidence>
<keyword evidence="4 5" id="KW-0472">Membrane</keyword>
<proteinExistence type="predicted"/>
<evidence type="ECO:0008006" key="8">
    <source>
        <dbReference type="Google" id="ProtNLM"/>
    </source>
</evidence>
<reference evidence="7" key="1">
    <citation type="submission" date="2017-09" db="EMBL/GenBank/DDBJ databases">
        <title>Depth-based differentiation of microbial function through sediment-hosted aquifers and enrichment of novel symbionts in the deep terrestrial subsurface.</title>
        <authorList>
            <person name="Probst A.J."/>
            <person name="Ladd B."/>
            <person name="Jarett J.K."/>
            <person name="Geller-Mcgrath D.E."/>
            <person name="Sieber C.M.K."/>
            <person name="Emerson J.B."/>
            <person name="Anantharaman K."/>
            <person name="Thomas B.C."/>
            <person name="Malmstrom R."/>
            <person name="Stieglmeier M."/>
            <person name="Klingl A."/>
            <person name="Woyke T."/>
            <person name="Ryan C.M."/>
            <person name="Banfield J.F."/>
        </authorList>
    </citation>
    <scope>NUCLEOTIDE SEQUENCE [LARGE SCALE GENOMIC DNA]</scope>
</reference>
<evidence type="ECO:0000313" key="6">
    <source>
        <dbReference type="EMBL" id="PIR77927.1"/>
    </source>
</evidence>
<feature type="transmembrane region" description="Helical" evidence="5">
    <location>
        <begin position="157"/>
        <end position="176"/>
    </location>
</feature>
<sequence>MVIPHNPEYIHHTQGKISSSLLREMVFGLEDGMVSTLGAVTGIAAATNSQFTTLLSGFVVISVESISMAVGSYLSNKSEKDTDDRKLHEEREELQQFPEDEKEELFEMYVDDGWPKQMAKDMALIASKDKHLFLREMAYRELEIIPDNGDYPVKKGAVMFVSYVVGGAVPLTPYVLFPIQEAIPISIIFTLIGLFILGIFTTKFTKRKWWKAGLEMTALASLAAIIGYFVGQIADSFIKH</sequence>
<feature type="transmembrane region" description="Helical" evidence="5">
    <location>
        <begin position="182"/>
        <end position="200"/>
    </location>
</feature>
<dbReference type="GO" id="GO:0030026">
    <property type="term" value="P:intracellular manganese ion homeostasis"/>
    <property type="evidence" value="ECO:0007669"/>
    <property type="project" value="InterPro"/>
</dbReference>
<comment type="subcellular location">
    <subcellularLocation>
        <location evidence="1">Endomembrane system</location>
        <topology evidence="1">Multi-pass membrane protein</topology>
    </subcellularLocation>
</comment>
<dbReference type="AlphaFoldDB" id="A0A2H0TXI2"/>
<evidence type="ECO:0000256" key="4">
    <source>
        <dbReference type="ARBA" id="ARBA00023136"/>
    </source>
</evidence>
<gene>
    <name evidence="6" type="ORF">COU28_04430</name>
</gene>